<feature type="domain" description="HTH cro/C1-type" evidence="1">
    <location>
        <begin position="11"/>
        <end position="66"/>
    </location>
</feature>
<evidence type="ECO:0000313" key="5">
    <source>
        <dbReference type="Proteomes" id="UP000702954"/>
    </source>
</evidence>
<gene>
    <name evidence="3" type="ORF">EDD74_102116</name>
    <name evidence="2" type="ORF">FAEUMB_18080</name>
</gene>
<dbReference type="InterPro" id="IPR001387">
    <property type="entry name" value="Cro/C1-type_HTH"/>
</dbReference>
<sequence>MGDVGYLKVKIEELLKERNISKNKICFDLRIQRTQLNRYCKGDVQRLDVNLLCRICDYTNCRIQDVIEYIPRTEKVLEEDGEDTVH</sequence>
<dbReference type="AlphaFoldDB" id="A0A4R3JS11"/>
<accession>A0A4R3JS11</accession>
<keyword evidence="5" id="KW-1185">Reference proteome</keyword>
<dbReference type="GO" id="GO:0003677">
    <property type="term" value="F:DNA binding"/>
    <property type="evidence" value="ECO:0007669"/>
    <property type="project" value="InterPro"/>
</dbReference>
<name>A0A4R3JS11_9FIRM</name>
<dbReference type="Gene3D" id="1.10.260.40">
    <property type="entry name" value="lambda repressor-like DNA-binding domains"/>
    <property type="match status" value="1"/>
</dbReference>
<evidence type="ECO:0000313" key="4">
    <source>
        <dbReference type="Proteomes" id="UP000294613"/>
    </source>
</evidence>
<dbReference type="EMBL" id="BHEO01000008">
    <property type="protein sequence ID" value="GBU05267.1"/>
    <property type="molecule type" value="Genomic_DNA"/>
</dbReference>
<evidence type="ECO:0000313" key="2">
    <source>
        <dbReference type="EMBL" id="GBU05267.1"/>
    </source>
</evidence>
<dbReference type="Proteomes" id="UP000702954">
    <property type="component" value="Unassembled WGS sequence"/>
</dbReference>
<dbReference type="RefSeq" id="WP_008976426.1">
    <property type="nucleotide sequence ID" value="NZ_BHEO01000008.1"/>
</dbReference>
<protein>
    <submittedName>
        <fullName evidence="3">Putative transcriptional regulator</fullName>
    </submittedName>
</protein>
<dbReference type="SUPFAM" id="SSF47413">
    <property type="entry name" value="lambda repressor-like DNA-binding domains"/>
    <property type="match status" value="1"/>
</dbReference>
<dbReference type="Proteomes" id="UP000294613">
    <property type="component" value="Unassembled WGS sequence"/>
</dbReference>
<reference evidence="2 5" key="1">
    <citation type="journal article" date="2018" name="Int. J. Syst. Evol. Microbiol.">
        <title>Draft Genome Sequence of Faecalimonas umbilicata JCM 30896T, an Acetate-Producing Bacterium Isolated from Human Feces.</title>
        <authorList>
            <person name="Sakamoto M."/>
            <person name="Ikeyama N."/>
            <person name="Yuki M."/>
            <person name="Ohkuma M."/>
        </authorList>
    </citation>
    <scope>NUCLEOTIDE SEQUENCE [LARGE SCALE GENOMIC DNA]</scope>
    <source>
        <strain evidence="2 5">EGH7</strain>
    </source>
</reference>
<comment type="caution">
    <text evidence="3">The sequence shown here is derived from an EMBL/GenBank/DDBJ whole genome shotgun (WGS) entry which is preliminary data.</text>
</comment>
<proteinExistence type="predicted"/>
<dbReference type="EMBL" id="SLZV01000002">
    <property type="protein sequence ID" value="TCS69945.1"/>
    <property type="molecule type" value="Genomic_DNA"/>
</dbReference>
<dbReference type="InterPro" id="IPR010982">
    <property type="entry name" value="Lambda_DNA-bd_dom_sf"/>
</dbReference>
<evidence type="ECO:0000259" key="1">
    <source>
        <dbReference type="PROSITE" id="PS50943"/>
    </source>
</evidence>
<organism evidence="3 4">
    <name type="scientific">Faecalimonas umbilicata</name>
    <dbReference type="NCBI Taxonomy" id="1912855"/>
    <lineage>
        <taxon>Bacteria</taxon>
        <taxon>Bacillati</taxon>
        <taxon>Bacillota</taxon>
        <taxon>Clostridia</taxon>
        <taxon>Lachnospirales</taxon>
        <taxon>Lachnospiraceae</taxon>
        <taxon>Faecalimonas</taxon>
    </lineage>
</organism>
<reference evidence="3 4" key="2">
    <citation type="submission" date="2019-03" db="EMBL/GenBank/DDBJ databases">
        <title>Genomic Encyclopedia of Type Strains, Phase IV (KMG-IV): sequencing the most valuable type-strain genomes for metagenomic binning, comparative biology and taxonomic classification.</title>
        <authorList>
            <person name="Goeker M."/>
        </authorList>
    </citation>
    <scope>NUCLEOTIDE SEQUENCE [LARGE SCALE GENOMIC DNA]</scope>
    <source>
        <strain evidence="3 4">DSM 103426</strain>
    </source>
</reference>
<dbReference type="PROSITE" id="PS50943">
    <property type="entry name" value="HTH_CROC1"/>
    <property type="match status" value="1"/>
</dbReference>
<dbReference type="Pfam" id="PF13443">
    <property type="entry name" value="HTH_26"/>
    <property type="match status" value="1"/>
</dbReference>
<evidence type="ECO:0000313" key="3">
    <source>
        <dbReference type="EMBL" id="TCS69945.1"/>
    </source>
</evidence>